<gene>
    <name evidence="2" type="ORF">EDD27_0165</name>
</gene>
<reference evidence="2 3" key="1">
    <citation type="submission" date="2019-01" db="EMBL/GenBank/DDBJ databases">
        <title>Sequencing the genomes of 1000 actinobacteria strains.</title>
        <authorList>
            <person name="Klenk H.-P."/>
        </authorList>
    </citation>
    <scope>NUCLEOTIDE SEQUENCE [LARGE SCALE GENOMIC DNA]</scope>
    <source>
        <strain evidence="2 3">DSM 43925</strain>
    </source>
</reference>
<accession>A0A438LWW3</accession>
<comment type="caution">
    <text evidence="2">The sequence shown here is derived from an EMBL/GenBank/DDBJ whole genome shotgun (WGS) entry which is preliminary data.</text>
</comment>
<name>A0A438LWW3_9ACTN</name>
<dbReference type="EMBL" id="SAUN01000001">
    <property type="protein sequence ID" value="RVX37883.1"/>
    <property type="molecule type" value="Genomic_DNA"/>
</dbReference>
<evidence type="ECO:0000313" key="3">
    <source>
        <dbReference type="Proteomes" id="UP000284824"/>
    </source>
</evidence>
<dbReference type="Proteomes" id="UP000284824">
    <property type="component" value="Unassembled WGS sequence"/>
</dbReference>
<feature type="compositionally biased region" description="Basic residues" evidence="1">
    <location>
        <begin position="224"/>
        <end position="244"/>
    </location>
</feature>
<proteinExistence type="predicted"/>
<evidence type="ECO:0000313" key="2">
    <source>
        <dbReference type="EMBL" id="RVX37883.1"/>
    </source>
</evidence>
<feature type="region of interest" description="Disordered" evidence="1">
    <location>
        <begin position="224"/>
        <end position="247"/>
    </location>
</feature>
<sequence length="267" mass="28702">MFSCSVRAEAREQQLFQKTRPGGSRVLGDRGHIVPMTRFLRAASTTSLVTIVPQRQVTALPQGLDQVPVDDLRGVGVFPAPLDQRGQVGHAPPRGGPGGEGAQGGAVAVPGAGGRVPPRRGEYRCRRLGRQVGQQSAVSQFGAQAGQRLTTTCGRPPVTAKTLSEAGDILDVSEAFNATTHTITTTETWTRNCLPAIPVRENKQEQAKSKAAKGGRMSVAFKRSTYHHQHKCHRRITRTARPRSSRSWCAALAPRKGLNSTPSFRGS</sequence>
<evidence type="ECO:0000256" key="1">
    <source>
        <dbReference type="SAM" id="MobiDB-lite"/>
    </source>
</evidence>
<organism evidence="2 3">
    <name type="scientific">Nonomuraea polychroma</name>
    <dbReference type="NCBI Taxonomy" id="46176"/>
    <lineage>
        <taxon>Bacteria</taxon>
        <taxon>Bacillati</taxon>
        <taxon>Actinomycetota</taxon>
        <taxon>Actinomycetes</taxon>
        <taxon>Streptosporangiales</taxon>
        <taxon>Streptosporangiaceae</taxon>
        <taxon>Nonomuraea</taxon>
    </lineage>
</organism>
<keyword evidence="3" id="KW-1185">Reference proteome</keyword>
<protein>
    <submittedName>
        <fullName evidence="2">Uncharacterized protein</fullName>
    </submittedName>
</protein>
<feature type="region of interest" description="Disordered" evidence="1">
    <location>
        <begin position="79"/>
        <end position="121"/>
    </location>
</feature>
<dbReference type="AlphaFoldDB" id="A0A438LWW3"/>